<comment type="caution">
    <text evidence="7">The sequence shown here is derived from an EMBL/GenBank/DDBJ whole genome shotgun (WGS) entry which is preliminary data.</text>
</comment>
<keyword evidence="8" id="KW-1185">Reference proteome</keyword>
<accession>A0AAE0LYT0</accession>
<dbReference type="InterPro" id="IPR023213">
    <property type="entry name" value="CAT-like_dom_sf"/>
</dbReference>
<dbReference type="NCBIfam" id="TIGR01733">
    <property type="entry name" value="AA-adenyl-dom"/>
    <property type="match status" value="2"/>
</dbReference>
<dbReference type="InterPro" id="IPR010071">
    <property type="entry name" value="AA_adenyl_dom"/>
</dbReference>
<evidence type="ECO:0000256" key="3">
    <source>
        <dbReference type="ARBA" id="ARBA00022598"/>
    </source>
</evidence>
<dbReference type="InterPro" id="IPR020806">
    <property type="entry name" value="PKS_PP-bd"/>
</dbReference>
<dbReference type="PROSITE" id="PS00012">
    <property type="entry name" value="PHOSPHOPANTETHEINE"/>
    <property type="match status" value="2"/>
</dbReference>
<evidence type="ECO:0000256" key="5">
    <source>
        <dbReference type="SAM" id="MobiDB-lite"/>
    </source>
</evidence>
<dbReference type="CDD" id="cd19542">
    <property type="entry name" value="CT_NRPS-like"/>
    <property type="match status" value="1"/>
</dbReference>
<proteinExistence type="inferred from homology"/>
<dbReference type="FunFam" id="3.30.559.30:FF:000003">
    <property type="entry name" value="Nonribosomal peptide synthase SidD"/>
    <property type="match status" value="1"/>
</dbReference>
<dbReference type="FunFam" id="3.30.300.30:FF:000015">
    <property type="entry name" value="Nonribosomal peptide synthase SidD"/>
    <property type="match status" value="3"/>
</dbReference>
<dbReference type="InterPro" id="IPR000873">
    <property type="entry name" value="AMP-dep_synth/lig_dom"/>
</dbReference>
<reference evidence="7" key="1">
    <citation type="journal article" date="2023" name="Mol. Phylogenet. Evol.">
        <title>Genome-scale phylogeny and comparative genomics of the fungal order Sordariales.</title>
        <authorList>
            <person name="Hensen N."/>
            <person name="Bonometti L."/>
            <person name="Westerberg I."/>
            <person name="Brannstrom I.O."/>
            <person name="Guillou S."/>
            <person name="Cros-Aarteil S."/>
            <person name="Calhoun S."/>
            <person name="Haridas S."/>
            <person name="Kuo A."/>
            <person name="Mondo S."/>
            <person name="Pangilinan J."/>
            <person name="Riley R."/>
            <person name="LaButti K."/>
            <person name="Andreopoulos B."/>
            <person name="Lipzen A."/>
            <person name="Chen C."/>
            <person name="Yan M."/>
            <person name="Daum C."/>
            <person name="Ng V."/>
            <person name="Clum A."/>
            <person name="Steindorff A."/>
            <person name="Ohm R.A."/>
            <person name="Martin F."/>
            <person name="Silar P."/>
            <person name="Natvig D.O."/>
            <person name="Lalanne C."/>
            <person name="Gautier V."/>
            <person name="Ament-Velasquez S.L."/>
            <person name="Kruys A."/>
            <person name="Hutchinson M.I."/>
            <person name="Powell A.J."/>
            <person name="Barry K."/>
            <person name="Miller A.N."/>
            <person name="Grigoriev I.V."/>
            <person name="Debuchy R."/>
            <person name="Gladieux P."/>
            <person name="Hiltunen Thoren M."/>
            <person name="Johannesson H."/>
        </authorList>
    </citation>
    <scope>NUCLEOTIDE SEQUENCE</scope>
    <source>
        <strain evidence="7">CBS 118394</strain>
    </source>
</reference>
<dbReference type="PROSITE" id="PS00455">
    <property type="entry name" value="AMP_BINDING"/>
    <property type="match status" value="3"/>
</dbReference>
<evidence type="ECO:0000259" key="6">
    <source>
        <dbReference type="PROSITE" id="PS50075"/>
    </source>
</evidence>
<dbReference type="PROSITE" id="PS50075">
    <property type="entry name" value="CARRIER"/>
    <property type="match status" value="3"/>
</dbReference>
<feature type="compositionally biased region" description="Polar residues" evidence="5">
    <location>
        <begin position="826"/>
        <end position="838"/>
    </location>
</feature>
<evidence type="ECO:0000256" key="2">
    <source>
        <dbReference type="ARBA" id="ARBA00022553"/>
    </source>
</evidence>
<dbReference type="SMART" id="SM00823">
    <property type="entry name" value="PKS_PP"/>
    <property type="match status" value="3"/>
</dbReference>
<dbReference type="InterPro" id="IPR042099">
    <property type="entry name" value="ANL_N_sf"/>
</dbReference>
<feature type="domain" description="Carrier" evidence="6">
    <location>
        <begin position="3564"/>
        <end position="3642"/>
    </location>
</feature>
<dbReference type="GO" id="GO:0043041">
    <property type="term" value="P:amino acid activation for nonribosomal peptide biosynthetic process"/>
    <property type="evidence" value="ECO:0007669"/>
    <property type="project" value="TreeGrafter"/>
</dbReference>
<name>A0AAE0LYT0_9PEZI</name>
<dbReference type="GO" id="GO:0005737">
    <property type="term" value="C:cytoplasm"/>
    <property type="evidence" value="ECO:0007669"/>
    <property type="project" value="TreeGrafter"/>
</dbReference>
<dbReference type="InterPro" id="IPR020845">
    <property type="entry name" value="AMP-binding_CS"/>
</dbReference>
<dbReference type="EMBL" id="JAUEDM010000008">
    <property type="protein sequence ID" value="KAK3312663.1"/>
    <property type="molecule type" value="Genomic_DNA"/>
</dbReference>
<reference evidence="7" key="2">
    <citation type="submission" date="2023-06" db="EMBL/GenBank/DDBJ databases">
        <authorList>
            <consortium name="Lawrence Berkeley National Laboratory"/>
            <person name="Haridas S."/>
            <person name="Hensen N."/>
            <person name="Bonometti L."/>
            <person name="Westerberg I."/>
            <person name="Brannstrom I.O."/>
            <person name="Guillou S."/>
            <person name="Cros-Aarteil S."/>
            <person name="Calhoun S."/>
            <person name="Kuo A."/>
            <person name="Mondo S."/>
            <person name="Pangilinan J."/>
            <person name="Riley R."/>
            <person name="Labutti K."/>
            <person name="Andreopoulos B."/>
            <person name="Lipzen A."/>
            <person name="Chen C."/>
            <person name="Yanf M."/>
            <person name="Daum C."/>
            <person name="Ng V."/>
            <person name="Clum A."/>
            <person name="Steindorff A."/>
            <person name="Ohm R."/>
            <person name="Martin F."/>
            <person name="Silar P."/>
            <person name="Natvig D."/>
            <person name="Lalanne C."/>
            <person name="Gautier V."/>
            <person name="Ament-Velasquez S.L."/>
            <person name="Kruys A."/>
            <person name="Hutchinson M.I."/>
            <person name="Powell A.J."/>
            <person name="Barry K."/>
            <person name="Miller A.N."/>
            <person name="Grigoriev I.V."/>
            <person name="Debuchy R."/>
            <person name="Gladieux P."/>
            <person name="Thoren M.H."/>
            <person name="Johannesson H."/>
        </authorList>
    </citation>
    <scope>NUCLEOTIDE SEQUENCE</scope>
    <source>
        <strain evidence="7">CBS 118394</strain>
    </source>
</reference>
<dbReference type="InterPro" id="IPR009081">
    <property type="entry name" value="PP-bd_ACP"/>
</dbReference>
<comment type="similarity">
    <text evidence="4">Belongs to the NRP synthetase family.</text>
</comment>
<evidence type="ECO:0000256" key="1">
    <source>
        <dbReference type="ARBA" id="ARBA00022450"/>
    </source>
</evidence>
<protein>
    <recommendedName>
        <fullName evidence="6">Carrier domain-containing protein</fullName>
    </recommendedName>
</protein>
<keyword evidence="3" id="KW-0436">Ligase</keyword>
<evidence type="ECO:0000256" key="4">
    <source>
        <dbReference type="ARBA" id="ARBA00029454"/>
    </source>
</evidence>
<dbReference type="SUPFAM" id="SSF47336">
    <property type="entry name" value="ACP-like"/>
    <property type="match status" value="3"/>
</dbReference>
<dbReference type="Gene3D" id="3.40.50.980">
    <property type="match status" value="2"/>
</dbReference>
<dbReference type="Gene3D" id="2.30.38.10">
    <property type="entry name" value="Luciferase, Domain 3"/>
    <property type="match status" value="1"/>
</dbReference>
<feature type="domain" description="Carrier" evidence="6">
    <location>
        <begin position="2495"/>
        <end position="2571"/>
    </location>
</feature>
<dbReference type="Pfam" id="PF00501">
    <property type="entry name" value="AMP-binding"/>
    <property type="match status" value="3"/>
</dbReference>
<evidence type="ECO:0000313" key="7">
    <source>
        <dbReference type="EMBL" id="KAK3312663.1"/>
    </source>
</evidence>
<dbReference type="NCBIfam" id="NF003417">
    <property type="entry name" value="PRK04813.1"/>
    <property type="match status" value="3"/>
</dbReference>
<dbReference type="PANTHER" id="PTHR45527">
    <property type="entry name" value="NONRIBOSOMAL PEPTIDE SYNTHETASE"/>
    <property type="match status" value="1"/>
</dbReference>
<dbReference type="GO" id="GO:0016874">
    <property type="term" value="F:ligase activity"/>
    <property type="evidence" value="ECO:0007669"/>
    <property type="project" value="UniProtKB-KW"/>
</dbReference>
<dbReference type="Gene3D" id="3.30.559.10">
    <property type="entry name" value="Chloramphenicol acetyltransferase-like domain"/>
    <property type="match status" value="4"/>
</dbReference>
<dbReference type="FunFam" id="1.10.1200.10:FF:000005">
    <property type="entry name" value="Nonribosomal peptide synthetase 1"/>
    <property type="match status" value="1"/>
</dbReference>
<dbReference type="SUPFAM" id="SSF56801">
    <property type="entry name" value="Acetyl-CoA synthetase-like"/>
    <property type="match status" value="3"/>
</dbReference>
<dbReference type="Pfam" id="PF00668">
    <property type="entry name" value="Condensation"/>
    <property type="match status" value="4"/>
</dbReference>
<dbReference type="Pfam" id="PF00550">
    <property type="entry name" value="PP-binding"/>
    <property type="match status" value="3"/>
</dbReference>
<dbReference type="Gene3D" id="3.30.300.30">
    <property type="match status" value="3"/>
</dbReference>
<dbReference type="PANTHER" id="PTHR45527:SF3">
    <property type="entry name" value="SIDEROPHORE SYNTHETASE (EUROFUNG)"/>
    <property type="match status" value="1"/>
</dbReference>
<organism evidence="7 8">
    <name type="scientific">Apodospora peruviana</name>
    <dbReference type="NCBI Taxonomy" id="516989"/>
    <lineage>
        <taxon>Eukaryota</taxon>
        <taxon>Fungi</taxon>
        <taxon>Dikarya</taxon>
        <taxon>Ascomycota</taxon>
        <taxon>Pezizomycotina</taxon>
        <taxon>Sordariomycetes</taxon>
        <taxon>Sordariomycetidae</taxon>
        <taxon>Sordariales</taxon>
        <taxon>Lasiosphaeriaceae</taxon>
        <taxon>Apodospora</taxon>
    </lineage>
</organism>
<dbReference type="InterPro" id="IPR045851">
    <property type="entry name" value="AMP-bd_C_sf"/>
</dbReference>
<dbReference type="Gene3D" id="3.40.50.12780">
    <property type="entry name" value="N-terminal domain of ligase-like"/>
    <property type="match status" value="2"/>
</dbReference>
<dbReference type="FunFam" id="3.30.559.30:FF:000002">
    <property type="entry name" value="Nonribosomal peptide synthase Pes1"/>
    <property type="match status" value="1"/>
</dbReference>
<feature type="region of interest" description="Disordered" evidence="5">
    <location>
        <begin position="824"/>
        <end position="846"/>
    </location>
</feature>
<dbReference type="Proteomes" id="UP001283341">
    <property type="component" value="Unassembled WGS sequence"/>
</dbReference>
<dbReference type="Gene3D" id="3.30.559.30">
    <property type="entry name" value="Nonribosomal peptide synthetase, condensation domain"/>
    <property type="match status" value="5"/>
</dbReference>
<dbReference type="SUPFAM" id="SSF52777">
    <property type="entry name" value="CoA-dependent acyltransferases"/>
    <property type="match status" value="9"/>
</dbReference>
<keyword evidence="2" id="KW-0597">Phosphoprotein</keyword>
<dbReference type="CDD" id="cd19545">
    <property type="entry name" value="FUM14_C_NRPS-like"/>
    <property type="match status" value="1"/>
</dbReference>
<dbReference type="GO" id="GO:0044550">
    <property type="term" value="P:secondary metabolite biosynthetic process"/>
    <property type="evidence" value="ECO:0007669"/>
    <property type="project" value="TreeGrafter"/>
</dbReference>
<dbReference type="GO" id="GO:0031177">
    <property type="term" value="F:phosphopantetheine binding"/>
    <property type="evidence" value="ECO:0007669"/>
    <property type="project" value="InterPro"/>
</dbReference>
<dbReference type="Gene3D" id="1.10.1200.10">
    <property type="entry name" value="ACP-like"/>
    <property type="match status" value="3"/>
</dbReference>
<dbReference type="InterPro" id="IPR001242">
    <property type="entry name" value="Condensation_dom"/>
</dbReference>
<sequence length="4109" mass="453992">MAPFIEEGSHNEVVYQTEHQHLAPIYLGDHHIVSPPRAKDGQVDVRLDIPGLTTIKTAASWAIVSSSYAKDDHIKISTTAQDTVTTIPIKWKESVGDLIRNFEPQLGDIRPTSDDDARQEQIFFISVTKNTTATFVFRCSTSGSSIRITSHNENTTPADHDQDISAHILRQWQHIAREICSSEGTELPLISLKPITTQELEQVWSWNATPPAGCNDVCIHDMFMSRAELHPEAQAVCAHDGDWTYRELDDLSTRLCHTLIQNGLQIDQIVVIYMEKSKWVPVAQFAVMKAGAASTVLDASLPMQRQQVIQDLVQSPLILTSSLYREAAAELLGYDPVLVDHESCLQWPSAQSETLPAVKSDQRCYVVFTSGSTGTPKGAIITHQNYASAVVTQQKGLGFKEFDRVFDFTSYAFDVAWCNLIHTLTSGGCLCIPSDDERKGDIIAALHKYKPTYVALTPSVAWFSASDLPSSVRTFHMGGEPLKAPLVKNLTSAGATVVHAYGPAECSTVSTAIMTDPTQDQDPPIGRALGCCTWVVKADGSDLVPVGEVGELWVEGPIVGQGYLREPEKTAAAFVEDPEWLLRGSLRTHDGRRGRLYRTGDLVRYKPDGNLEFVGRKDSQVKIRGQRVELGEIEHHLHHVLSQEAKAANIRILADVIKPKDSQIPTLVAFVYVATGSSESSEALVRLTDGIQDRLAKLVPPYMVPSAFLVVEQVPMTATGKVDRKSLRESGPELYWRQLEAQDTSNQMTGDEVWSKTESTIRRVWNKVLNMPLAKITLDTNFTRLGGDSITAMQVVSRCRQENILLSVANILKMQTIRSLARVADTNPSQQHKASSMGTAGEEEDGKGWPLSPIQQMFFDDNPEGANHYSLSYIVKLTRQSTLEALLDALMAVTTRHGMLRARFRKTDSQTWEEYTVPPGSSSFGFAQHNFVDSASMQLVVDARQAGLNLIHGPVFAVDVFNSPGASHQTLLMSAHHVIMDLVSWRVIWHDIDRFLTNPDSFDGLLPVELSFQRWCRLQREDAQTLNPAVVLPFKVDDPDHDYWGLKPSPLASRESAWHSSSVEKQATSLLLGTSNDYMATEILDILLGTLVYSFAQTFTDRRPPAVFVETHGREPLSTIPSLDLSETVGWFTSIFPVQLNNNNASTTTSILDMIKFAKDTRRKVPGKGRPYFASRYHNLAGQEMFKSHKHPEIIFNYRGSFQQLEDAESIFKLEDREDRNLAIPPEGADYKRPSLVDMNLVVEAGTLRISTRTHKPMRNHDAVACWLELYAENLTAVAYELSALSEHRQFTLMDFPLLGDMSYTGLDTLVTKQLADKGVRETDIKDIYPCTPMQEGILLSALTGTASYQSVCVWRAELAGISVTRLAEAWKTVARMHPACSTIFATHPDTGRYVQVVLKNVNKALLCTAPSAIDYVEKTQSVDLKSLPPSQPQCFFTICVSADGSEVACRLEMTHALMDALSFRVLARDIEKAYHSGNGMQLRTPFRDVVEHLEHQNPAAERLKYWTEYLDGVQACELPGDIRHATDKDVEFGSLTLPTSATAAIAQVCRETNITRSAFLQIVWSLVLSRLTGMKEVCFGYISSGRDIDVEGIEGVVGPLINMLIARIDLSQTLDKVMTATHKFNIEHLDNQHVSLAEIQHQLGVKRLFNTTITVGETRNQKIAEEGLKLVETMEEDPHEYDLVLEATLDKEDTEVALHYRRDFVSPANAGLIQQTLLGVITYLASKTHGDTSLYDSYFLHSTGVHEPEAVERWKSQFKDLDAGCTFPKLPFSSEKVIANSTASHGMEDVPWRQDRDVITQVLAAWAVLQGSYGSSSDVLIGWSGRPLRTKMDLSQTVHQFLDYVQSAITTTESLPELGGLHGLRALGGDTALACNFQTVWAVNSPKQDDGAPVALSLHLSGANLTASFDSRVISPEQVTRLFSQLETVLRQICSPASNSLQVAQIHTVSDIDMASINKWNSTVPAAVETLVHDIFAQTVKTMPDVPAISAHDGQLTYSRLDRLSTRLAHKLIQHGVGPDVVVPLYFEKSMWEPVSVFAVMKAGGAGVAIDSAQPVERARSIVNQINSNVILCSPTMLERAVALNARQVIFVVDETSIDALPDPPNGTLILPQPVQPSHLVYVCFTSGSTGHPKGAMISHGNFSSAITYQQSAMGFRPGRRVFDFASYSFDVAWSNVLHTLTSGSCLCIPSEHQRRNDLPGALRETKATFLDITPSVIRHLDPATFPELETVMLGGEPFTEADLVHWFDHKEVINTYGPAECSIRATIAETIRGIGIGYGLNTWIVTIDGSDRLSPFGAIGELWLEGPLVGRGYLGNEEITARAFVTRPKWTDPNTVARFYKTGDLVRYEPSGNLICVGRRDSQVKIRGQRTELGEIETNIQRALLSVRYDHPQVVADVFRPDGGEGAILVTYIKCGSGSRQQTRKKLGGLGERLASMIPEYMIPTVYIGLEAFPVTSNGKTDKKALRAKYSAMTLEELVEIDVLSSGPREYRAPKTQMEKLLRDLWANILRLDPKTVSADASFFRIGGDSLGAMRLVSAAREKGVVFSVADVFQTPKLSDLATIIEAEQSSSELFADVGPFSLIASNLGDVSVDEAKAQAASLCGIEQGDIEDIFPCTPLQEGLLAETVRRPGDNILTETKKLKDGVDTQRLLDAWHEVMKTHQILRTRIVNLADQGLVQVVVRHERCLQEDEDSNSEFGLLGSPLVHYTITPSTFSWSIHHALYDGWSRPLILNAFCEAYAGNTKYDEPPRFQSFVKHIRNCDKSQAEEYWTDQFRETEAPIFPPLPSKTYEPRCDTELEYTINNLVWDGDFTAATKIRLAWAIIIAAATNSSDVCFGATVSGRQAPIPGVESITGPTFATVPLRMRLDPGSTVKDLLQRVQLQAADMVPFEQVGLQQIRRMSEDCNLGCQFQSHVVIQMAAPREDLDNVLFQSSISDSGDVQSYQPYAISIGLEFSLRPNGVTLHASYDSSVVSPAWFSRMAGRLEGVLRQLCEPEVQGRPLMLLDSTNRADLQQIWRWNGAPVERCHIPIHEIFGEVVERQPDAQAICAWDGDFTYRQLDDASTQLARRILKSAAEGGIGIVPLLFEKSKWTSVSQLAVMKAGGTSVVLDSTLPDERLSTIFGLTKPRIVLASKDQAARARELCSTTTRIIVVDSTLYLPDDENIPLPVVDPNTWAYVVFTSGSTGTPKGAIISHSNFSSALHHGLDALGFNQHTRSYDLASYAFDVSWFQFLYTLCAGGCLCIPTEHEIRHTPVTPIARMGINTVQLTPTVAKLLRGAEGLTTINFGGETLPREEIAYWRARGATRIMHSYGPSECTPLAVSHVVDPARERIIIGKGVGTTTWIVEPEHGKSLVAIGDVGELWIEGPVVGQGYLDDKVKTNAAFIRDPEWLVRGAPGFAKGRQGVVLYRTGDLVRYHEDGNLEFIGRKDAQIKIRGQRVELEEVEHHVLTAIGDASAQVVVDIVKPADSDDRLLIAFVKLTDKQQQQTLVDAQDLAASAKDHLVATIPAYMIPNAYIVVESIPKTLSGKVDRGKLRKMASSIPRSELLQTSRKQHRVLPTTPKEKKLHAIVARALSVDPNSFGMDDNFIQLGGDSISAMKLVAMARAGDIKLSFTVADVLTRRHLSDLLTISHRQKPAETAVPDDERVPSDPHTFLKHRNINMAQTFQTGHGNLVDILPVTDMQRFYLRDDLLPVLPRRSWFYSYIDFTHLEDEQRLLNSCRQVLEQCDIYRTAFFETEGSLYQAIFDSWTPSPITVLHDPQSAKAGFDKLLAREAKVPPGPVLGAPPVYITLIHGPPSDSGARLVFSMSHAIYDAIGLGETLQLLENCYNHVPTTIVQGQWASYVRHIESRKSASYDYWRDILSGSKLTTLPISPSAEDGAPNIFAQDIAMPQPPPGITHATLFNYACAAALSKLTGESDIVIGLVVSVRATLNHLTNDSTEGGLKMGCYLNRIPLRVNFSQTGDDDQLLAAQRQLAESLDHDTVGLTDVVRNCTTATTDWPRDTNKFPCVVQYQNVSENPDLEKIPGAVGGLRAVDELDGLSLARDFLKFYAVPVQCEEEGEGGSGWKLRVKVIAGRGFEDCVGRKLSEEVVRVLEAPVRN</sequence>
<gene>
    <name evidence="7" type="ORF">B0H66DRAFT_595203</name>
</gene>
<feature type="domain" description="Carrier" evidence="6">
    <location>
        <begin position="752"/>
        <end position="828"/>
    </location>
</feature>
<dbReference type="InterPro" id="IPR036736">
    <property type="entry name" value="ACP-like_sf"/>
</dbReference>
<evidence type="ECO:0000313" key="8">
    <source>
        <dbReference type="Proteomes" id="UP001283341"/>
    </source>
</evidence>
<dbReference type="InterPro" id="IPR006162">
    <property type="entry name" value="Ppantetheine_attach_site"/>
</dbReference>
<keyword evidence="1" id="KW-0596">Phosphopantetheine</keyword>
<dbReference type="CDD" id="cd05918">
    <property type="entry name" value="A_NRPS_SidN3_like"/>
    <property type="match status" value="3"/>
</dbReference>